<keyword evidence="3" id="KW-0547">Nucleotide-binding</keyword>
<dbReference type="GO" id="GO:0005829">
    <property type="term" value="C:cytosol"/>
    <property type="evidence" value="ECO:0007669"/>
    <property type="project" value="TreeGrafter"/>
</dbReference>
<dbReference type="EC" id="2.7.1.56" evidence="8"/>
<comment type="similarity">
    <text evidence="1">Belongs to the carbohydrate kinase PfkB family.</text>
</comment>
<dbReference type="NCBIfam" id="TIGR03828">
    <property type="entry name" value="pfkB"/>
    <property type="match status" value="1"/>
</dbReference>
<dbReference type="InterPro" id="IPR029056">
    <property type="entry name" value="Ribokinase-like"/>
</dbReference>
<proteinExistence type="inferred from homology"/>
<protein>
    <submittedName>
        <fullName evidence="8">1-phosphofructokinase</fullName>
        <ecNumber evidence="8">2.7.1.56</ecNumber>
    </submittedName>
</protein>
<dbReference type="InterPro" id="IPR011611">
    <property type="entry name" value="PfkB_dom"/>
</dbReference>
<evidence type="ECO:0000256" key="1">
    <source>
        <dbReference type="ARBA" id="ARBA00010688"/>
    </source>
</evidence>
<feature type="domain" description="Carbohydrate kinase PfkB" evidence="7">
    <location>
        <begin position="9"/>
        <end position="306"/>
    </location>
</feature>
<dbReference type="PANTHER" id="PTHR46566:SF5">
    <property type="entry name" value="1-PHOSPHOFRUCTOKINASE"/>
    <property type="match status" value="1"/>
</dbReference>
<evidence type="ECO:0000313" key="8">
    <source>
        <dbReference type="EMBL" id="SBS79003.1"/>
    </source>
</evidence>
<dbReference type="SUPFAM" id="SSF53613">
    <property type="entry name" value="Ribokinase-like"/>
    <property type="match status" value="1"/>
</dbReference>
<dbReference type="NCBIfam" id="TIGR03168">
    <property type="entry name" value="1-PFK"/>
    <property type="match status" value="1"/>
</dbReference>
<evidence type="ECO:0000256" key="3">
    <source>
        <dbReference type="ARBA" id="ARBA00022741"/>
    </source>
</evidence>
<evidence type="ECO:0000256" key="4">
    <source>
        <dbReference type="ARBA" id="ARBA00022777"/>
    </source>
</evidence>
<accession>A0A1Y5PJZ7</accession>
<keyword evidence="5" id="KW-0067">ATP-binding</keyword>
<dbReference type="Pfam" id="PF00294">
    <property type="entry name" value="PfkB"/>
    <property type="match status" value="1"/>
</dbReference>
<keyword evidence="2 6" id="KW-0808">Transferase</keyword>
<evidence type="ECO:0000256" key="5">
    <source>
        <dbReference type="ARBA" id="ARBA00022840"/>
    </source>
</evidence>
<dbReference type="Gene3D" id="3.40.1190.20">
    <property type="match status" value="1"/>
</dbReference>
<evidence type="ECO:0000259" key="7">
    <source>
        <dbReference type="Pfam" id="PF00294"/>
    </source>
</evidence>
<gene>
    <name evidence="8" type="ORF">MHPYR_660032</name>
</gene>
<dbReference type="CDD" id="cd01164">
    <property type="entry name" value="FruK_PfkB_like"/>
    <property type="match status" value="1"/>
</dbReference>
<evidence type="ECO:0000256" key="2">
    <source>
        <dbReference type="ARBA" id="ARBA00022679"/>
    </source>
</evidence>
<organism evidence="8">
    <name type="scientific">uncultured Mycobacterium sp</name>
    <dbReference type="NCBI Taxonomy" id="171292"/>
    <lineage>
        <taxon>Bacteria</taxon>
        <taxon>Bacillati</taxon>
        <taxon>Actinomycetota</taxon>
        <taxon>Actinomycetes</taxon>
        <taxon>Mycobacteriales</taxon>
        <taxon>Mycobacteriaceae</taxon>
        <taxon>Mycobacterium</taxon>
        <taxon>environmental samples</taxon>
    </lineage>
</organism>
<dbReference type="InterPro" id="IPR017583">
    <property type="entry name" value="Tagatose/fructose_Pkinase"/>
</dbReference>
<dbReference type="PANTHER" id="PTHR46566">
    <property type="entry name" value="1-PHOSPHOFRUCTOKINASE-RELATED"/>
    <property type="match status" value="1"/>
</dbReference>
<dbReference type="InterPro" id="IPR022463">
    <property type="entry name" value="1-PFruKinase"/>
</dbReference>
<reference evidence="8" key="1">
    <citation type="submission" date="2016-03" db="EMBL/GenBank/DDBJ databases">
        <authorList>
            <person name="Ploux O."/>
        </authorList>
    </citation>
    <scope>NUCLEOTIDE SEQUENCE</scope>
    <source>
        <strain evidence="8">UC10</strain>
    </source>
</reference>
<name>A0A1Y5PJZ7_9MYCO</name>
<dbReference type="AlphaFoldDB" id="A0A1Y5PJZ7"/>
<sequence length="335" mass="33856">MIVTVTPNPSIDRTVTLPAQLVRGAVHRVRSVTTEPGGKGVNVARALTLAGLDTVAVLPAARHDPIVAALESCGVPFHLVPIDGAVRTNLAITESDGTTTKINEPGAVIDAAALAAFTQAILDRAAGARWVVLSGSLPPGIPDDWYADVVAQLQSYDCKVAVDTSDAPLAALAAGFATAAPDLIKPNSEELASLVGIDAQSLEDALAEGNPDPVVDAARQLLDRGAKTVLATLGAAGALLVNDTGSWLATPPPIKPRSTVGAGDSSLAGYVRADVGGAQAPQRLQMAVAYGSAAAALPGSALPSPAAIDLDDVAVTSISPYPAEFRAHPAPPARP</sequence>
<keyword evidence="4 8" id="KW-0418">Kinase</keyword>
<dbReference type="GO" id="GO:0005524">
    <property type="term" value="F:ATP binding"/>
    <property type="evidence" value="ECO:0007669"/>
    <property type="project" value="UniProtKB-KW"/>
</dbReference>
<dbReference type="PIRSF" id="PIRSF000535">
    <property type="entry name" value="1PFK/6PFK/LacC"/>
    <property type="match status" value="1"/>
</dbReference>
<dbReference type="GO" id="GO:0008662">
    <property type="term" value="F:1-phosphofructokinase activity"/>
    <property type="evidence" value="ECO:0007669"/>
    <property type="project" value="UniProtKB-EC"/>
</dbReference>
<dbReference type="EMBL" id="FLQS01000063">
    <property type="protein sequence ID" value="SBS79003.1"/>
    <property type="molecule type" value="Genomic_DNA"/>
</dbReference>
<evidence type="ECO:0000256" key="6">
    <source>
        <dbReference type="PIRNR" id="PIRNR000535"/>
    </source>
</evidence>